<accession>A0A6A6R880</accession>
<sequence>MCASVQLANRELYVFLVRLTVAFEVVPARDIEDRPVLDALGCSENPSSLTTVPKPFKVGFKVRDRGALDKWILESEMRTAHLV</sequence>
<organism evidence="1 2">
    <name type="scientific">Lophium mytilinum</name>
    <dbReference type="NCBI Taxonomy" id="390894"/>
    <lineage>
        <taxon>Eukaryota</taxon>
        <taxon>Fungi</taxon>
        <taxon>Dikarya</taxon>
        <taxon>Ascomycota</taxon>
        <taxon>Pezizomycotina</taxon>
        <taxon>Dothideomycetes</taxon>
        <taxon>Pleosporomycetidae</taxon>
        <taxon>Mytilinidiales</taxon>
        <taxon>Mytilinidiaceae</taxon>
        <taxon>Lophium</taxon>
    </lineage>
</organism>
<dbReference type="EMBL" id="MU004183">
    <property type="protein sequence ID" value="KAF2500592.1"/>
    <property type="molecule type" value="Genomic_DNA"/>
</dbReference>
<proteinExistence type="predicted"/>
<dbReference type="OrthoDB" id="1055148at2759"/>
<evidence type="ECO:0000313" key="2">
    <source>
        <dbReference type="Proteomes" id="UP000799750"/>
    </source>
</evidence>
<reference evidence="1" key="1">
    <citation type="journal article" date="2020" name="Stud. Mycol.">
        <title>101 Dothideomycetes genomes: a test case for predicting lifestyles and emergence of pathogens.</title>
        <authorList>
            <person name="Haridas S."/>
            <person name="Albert R."/>
            <person name="Binder M."/>
            <person name="Bloem J."/>
            <person name="Labutti K."/>
            <person name="Salamov A."/>
            <person name="Andreopoulos B."/>
            <person name="Baker S."/>
            <person name="Barry K."/>
            <person name="Bills G."/>
            <person name="Bluhm B."/>
            <person name="Cannon C."/>
            <person name="Castanera R."/>
            <person name="Culley D."/>
            <person name="Daum C."/>
            <person name="Ezra D."/>
            <person name="Gonzalez J."/>
            <person name="Henrissat B."/>
            <person name="Kuo A."/>
            <person name="Liang C."/>
            <person name="Lipzen A."/>
            <person name="Lutzoni F."/>
            <person name="Magnuson J."/>
            <person name="Mondo S."/>
            <person name="Nolan M."/>
            <person name="Ohm R."/>
            <person name="Pangilinan J."/>
            <person name="Park H.-J."/>
            <person name="Ramirez L."/>
            <person name="Alfaro M."/>
            <person name="Sun H."/>
            <person name="Tritt A."/>
            <person name="Yoshinaga Y."/>
            <person name="Zwiers L.-H."/>
            <person name="Turgeon B."/>
            <person name="Goodwin S."/>
            <person name="Spatafora J."/>
            <person name="Crous P."/>
            <person name="Grigoriev I."/>
        </authorList>
    </citation>
    <scope>NUCLEOTIDE SEQUENCE</scope>
    <source>
        <strain evidence="1">CBS 269.34</strain>
    </source>
</reference>
<gene>
    <name evidence="1" type="ORF">BU16DRAFT_523370</name>
</gene>
<dbReference type="AlphaFoldDB" id="A0A6A6R880"/>
<dbReference type="Proteomes" id="UP000799750">
    <property type="component" value="Unassembled WGS sequence"/>
</dbReference>
<name>A0A6A6R880_9PEZI</name>
<protein>
    <submittedName>
        <fullName evidence="1">Uncharacterized protein</fullName>
    </submittedName>
</protein>
<keyword evidence="2" id="KW-1185">Reference proteome</keyword>
<evidence type="ECO:0000313" key="1">
    <source>
        <dbReference type="EMBL" id="KAF2500592.1"/>
    </source>
</evidence>